<dbReference type="InterPro" id="IPR036388">
    <property type="entry name" value="WH-like_DNA-bd_sf"/>
</dbReference>
<proteinExistence type="predicted"/>
<name>A0ABQ1KSH3_9RHOB</name>
<dbReference type="PRINTS" id="PR00035">
    <property type="entry name" value="HTHGNTR"/>
</dbReference>
<accession>A0ABQ1KSH3</accession>
<comment type="caution">
    <text evidence="5">The sequence shown here is derived from an EMBL/GenBank/DDBJ whole genome shotgun (WGS) entry which is preliminary data.</text>
</comment>
<dbReference type="InterPro" id="IPR000524">
    <property type="entry name" value="Tscrpt_reg_HTH_GntR"/>
</dbReference>
<dbReference type="Gene3D" id="1.10.10.10">
    <property type="entry name" value="Winged helix-like DNA-binding domain superfamily/Winged helix DNA-binding domain"/>
    <property type="match status" value="1"/>
</dbReference>
<evidence type="ECO:0000256" key="3">
    <source>
        <dbReference type="ARBA" id="ARBA00023163"/>
    </source>
</evidence>
<sequence>MTSTTDLAQRLRDLIDTAGFRHNDRVPPERELCKALGTTRNQLRKALAELEAQGRIWRHVGRGTFVGSRPVLNLRDVTYLGDQIKPEQVVEVRFTIEPQLCRLAALHATRSDRDQMRLCAQRCREAEDWRSYEAWDNNLHHAIARATRNQLFLYFFETLNSVRRSILWGQPRVTRKPAEDYSSFFEHDDIVSAIGSGEGDLAASAMHAHLQSVYSRILPNSPTPELARQFTTDAGHG</sequence>
<dbReference type="PROSITE" id="PS50949">
    <property type="entry name" value="HTH_GNTR"/>
    <property type="match status" value="1"/>
</dbReference>
<dbReference type="SUPFAM" id="SSF48008">
    <property type="entry name" value="GntR ligand-binding domain-like"/>
    <property type="match status" value="1"/>
</dbReference>
<evidence type="ECO:0000313" key="6">
    <source>
        <dbReference type="Proteomes" id="UP000645462"/>
    </source>
</evidence>
<dbReference type="SMART" id="SM00895">
    <property type="entry name" value="FCD"/>
    <property type="match status" value="1"/>
</dbReference>
<evidence type="ECO:0000313" key="5">
    <source>
        <dbReference type="EMBL" id="GGC09599.1"/>
    </source>
</evidence>
<dbReference type="EMBL" id="BMFC01000007">
    <property type="protein sequence ID" value="GGC09599.1"/>
    <property type="molecule type" value="Genomic_DNA"/>
</dbReference>
<dbReference type="Gene3D" id="1.20.120.530">
    <property type="entry name" value="GntR ligand-binding domain-like"/>
    <property type="match status" value="1"/>
</dbReference>
<dbReference type="CDD" id="cd07377">
    <property type="entry name" value="WHTH_GntR"/>
    <property type="match status" value="1"/>
</dbReference>
<evidence type="ECO:0000256" key="1">
    <source>
        <dbReference type="ARBA" id="ARBA00023015"/>
    </source>
</evidence>
<keyword evidence="1" id="KW-0805">Transcription regulation</keyword>
<dbReference type="PANTHER" id="PTHR43537">
    <property type="entry name" value="TRANSCRIPTIONAL REGULATOR, GNTR FAMILY"/>
    <property type="match status" value="1"/>
</dbReference>
<protein>
    <submittedName>
        <fullName evidence="5">GntR family transcriptional regulator</fullName>
    </submittedName>
</protein>
<keyword evidence="6" id="KW-1185">Reference proteome</keyword>
<dbReference type="Proteomes" id="UP000645462">
    <property type="component" value="Unassembled WGS sequence"/>
</dbReference>
<dbReference type="PANTHER" id="PTHR43537:SF5">
    <property type="entry name" value="UXU OPERON TRANSCRIPTIONAL REGULATOR"/>
    <property type="match status" value="1"/>
</dbReference>
<evidence type="ECO:0000256" key="2">
    <source>
        <dbReference type="ARBA" id="ARBA00023125"/>
    </source>
</evidence>
<dbReference type="RefSeq" id="WP_188482660.1">
    <property type="nucleotide sequence ID" value="NZ_BMFC01000007.1"/>
</dbReference>
<reference evidence="6" key="1">
    <citation type="journal article" date="2019" name="Int. J. Syst. Evol. Microbiol.">
        <title>The Global Catalogue of Microorganisms (GCM) 10K type strain sequencing project: providing services to taxonomists for standard genome sequencing and annotation.</title>
        <authorList>
            <consortium name="The Broad Institute Genomics Platform"/>
            <consortium name="The Broad Institute Genome Sequencing Center for Infectious Disease"/>
            <person name="Wu L."/>
            <person name="Ma J."/>
        </authorList>
    </citation>
    <scope>NUCLEOTIDE SEQUENCE [LARGE SCALE GENOMIC DNA]</scope>
    <source>
        <strain evidence="6">CGMCC 1.12478</strain>
    </source>
</reference>
<dbReference type="SUPFAM" id="SSF46785">
    <property type="entry name" value="Winged helix' DNA-binding domain"/>
    <property type="match status" value="1"/>
</dbReference>
<keyword evidence="2" id="KW-0238">DNA-binding</keyword>
<dbReference type="InterPro" id="IPR008920">
    <property type="entry name" value="TF_FadR/GntR_C"/>
</dbReference>
<dbReference type="SMART" id="SM00345">
    <property type="entry name" value="HTH_GNTR"/>
    <property type="match status" value="1"/>
</dbReference>
<gene>
    <name evidence="5" type="ORF">GCM10011363_27810</name>
</gene>
<dbReference type="Pfam" id="PF00392">
    <property type="entry name" value="GntR"/>
    <property type="match status" value="1"/>
</dbReference>
<keyword evidence="3" id="KW-0804">Transcription</keyword>
<dbReference type="InterPro" id="IPR036390">
    <property type="entry name" value="WH_DNA-bd_sf"/>
</dbReference>
<dbReference type="Pfam" id="PF07729">
    <property type="entry name" value="FCD"/>
    <property type="match status" value="1"/>
</dbReference>
<feature type="domain" description="HTH gntR-type" evidence="4">
    <location>
        <begin position="1"/>
        <end position="69"/>
    </location>
</feature>
<organism evidence="5 6">
    <name type="scientific">Marivita lacus</name>
    <dbReference type="NCBI Taxonomy" id="1323742"/>
    <lineage>
        <taxon>Bacteria</taxon>
        <taxon>Pseudomonadati</taxon>
        <taxon>Pseudomonadota</taxon>
        <taxon>Alphaproteobacteria</taxon>
        <taxon>Rhodobacterales</taxon>
        <taxon>Roseobacteraceae</taxon>
        <taxon>Marivita</taxon>
    </lineage>
</organism>
<evidence type="ECO:0000259" key="4">
    <source>
        <dbReference type="PROSITE" id="PS50949"/>
    </source>
</evidence>
<dbReference type="InterPro" id="IPR011711">
    <property type="entry name" value="GntR_C"/>
</dbReference>